<feature type="compositionally biased region" description="Pro residues" evidence="9">
    <location>
        <begin position="94"/>
        <end position="115"/>
    </location>
</feature>
<accession>A0ABR2HP47</accession>
<comment type="similarity">
    <text evidence="3 8">Belongs to the fungal TPase family.</text>
</comment>
<evidence type="ECO:0000256" key="4">
    <source>
        <dbReference type="ARBA" id="ARBA00022664"/>
    </source>
</evidence>
<feature type="compositionally biased region" description="Pro residues" evidence="9">
    <location>
        <begin position="473"/>
        <end position="489"/>
    </location>
</feature>
<feature type="compositionally biased region" description="Polar residues" evidence="9">
    <location>
        <begin position="122"/>
        <end position="142"/>
    </location>
</feature>
<feature type="compositionally biased region" description="Low complexity" evidence="9">
    <location>
        <begin position="559"/>
        <end position="572"/>
    </location>
</feature>
<evidence type="ECO:0000256" key="8">
    <source>
        <dbReference type="RuleBase" id="RU367053"/>
    </source>
</evidence>
<dbReference type="InterPro" id="IPR040343">
    <property type="entry name" value="Cet1/Ctl1"/>
</dbReference>
<dbReference type="Gene3D" id="3.20.100.10">
    <property type="entry name" value="mRNA triphosphatase Cet1-like"/>
    <property type="match status" value="1"/>
</dbReference>
<dbReference type="Proteomes" id="UP001390339">
    <property type="component" value="Unassembled WGS sequence"/>
</dbReference>
<feature type="region of interest" description="Disordered" evidence="9">
    <location>
        <begin position="618"/>
        <end position="660"/>
    </location>
</feature>
<evidence type="ECO:0000256" key="7">
    <source>
        <dbReference type="ARBA" id="ARBA00047740"/>
    </source>
</evidence>
<dbReference type="PANTHER" id="PTHR28118">
    <property type="entry name" value="POLYNUCLEOTIDE 5'-TRIPHOSPHATASE-RELATED"/>
    <property type="match status" value="1"/>
</dbReference>
<evidence type="ECO:0000256" key="1">
    <source>
        <dbReference type="ARBA" id="ARBA00001946"/>
    </source>
</evidence>
<dbReference type="SUPFAM" id="SSF55154">
    <property type="entry name" value="CYTH-like phosphatases"/>
    <property type="match status" value="1"/>
</dbReference>
<comment type="subunit">
    <text evidence="8">Heterodimer. The mRNA-capping enzyme is composed of two separate chains alpha and beta, respectively a mRNA guanylyltransferase and an mRNA 5'-triphosphate monophosphatase.</text>
</comment>
<evidence type="ECO:0000259" key="10">
    <source>
        <dbReference type="Pfam" id="PF02940"/>
    </source>
</evidence>
<feature type="compositionally biased region" description="Polar residues" evidence="9">
    <location>
        <begin position="494"/>
        <end position="503"/>
    </location>
</feature>
<feature type="compositionally biased region" description="Basic and acidic residues" evidence="9">
    <location>
        <begin position="627"/>
        <end position="643"/>
    </location>
</feature>
<feature type="compositionally biased region" description="Low complexity" evidence="9">
    <location>
        <begin position="61"/>
        <end position="71"/>
    </location>
</feature>
<dbReference type="PANTHER" id="PTHR28118:SF1">
    <property type="entry name" value="POLYNUCLEOTIDE 5'-TRIPHOSPHATASE CTL1-RELATED"/>
    <property type="match status" value="1"/>
</dbReference>
<proteinExistence type="inferred from homology"/>
<comment type="subcellular location">
    <subcellularLocation>
        <location evidence="2 8">Nucleus</location>
    </subcellularLocation>
</comment>
<dbReference type="InterPro" id="IPR033469">
    <property type="entry name" value="CYTH-like_dom_sf"/>
</dbReference>
<organism evidence="11 12">
    <name type="scientific">Apiospora arundinis</name>
    <dbReference type="NCBI Taxonomy" id="335852"/>
    <lineage>
        <taxon>Eukaryota</taxon>
        <taxon>Fungi</taxon>
        <taxon>Dikarya</taxon>
        <taxon>Ascomycota</taxon>
        <taxon>Pezizomycotina</taxon>
        <taxon>Sordariomycetes</taxon>
        <taxon>Xylariomycetidae</taxon>
        <taxon>Amphisphaeriales</taxon>
        <taxon>Apiosporaceae</taxon>
        <taxon>Apiospora</taxon>
    </lineage>
</organism>
<dbReference type="EC" id="3.6.1.74" evidence="8"/>
<keyword evidence="5 8" id="KW-0378">Hydrolase</keyword>
<feature type="compositionally biased region" description="Low complexity" evidence="9">
    <location>
        <begin position="381"/>
        <end position="398"/>
    </location>
</feature>
<comment type="catalytic activity">
    <reaction evidence="7">
        <text>a 5'-end triphospho-ribonucleoside in mRNA + H2O = a 5'-end diphospho-ribonucleoside in mRNA + phosphate + H(+)</text>
        <dbReference type="Rhea" id="RHEA:67004"/>
        <dbReference type="Rhea" id="RHEA-COMP:17164"/>
        <dbReference type="Rhea" id="RHEA-COMP:17165"/>
        <dbReference type="ChEBI" id="CHEBI:15377"/>
        <dbReference type="ChEBI" id="CHEBI:15378"/>
        <dbReference type="ChEBI" id="CHEBI:43474"/>
        <dbReference type="ChEBI" id="CHEBI:167616"/>
        <dbReference type="ChEBI" id="CHEBI:167618"/>
        <dbReference type="EC" id="3.6.1.74"/>
    </reaction>
    <physiologicalReaction direction="left-to-right" evidence="7">
        <dbReference type="Rhea" id="RHEA:67005"/>
    </physiologicalReaction>
</comment>
<feature type="compositionally biased region" description="Polar residues" evidence="9">
    <location>
        <begin position="407"/>
        <end position="418"/>
    </location>
</feature>
<evidence type="ECO:0000256" key="6">
    <source>
        <dbReference type="ARBA" id="ARBA00023242"/>
    </source>
</evidence>
<sequence>MDLNSMLNKDSGAGGASRQPPPPPASLAKTPSTPMSAAPQTPIQQGHPSHAFRDYSHPMHASPGPAPAASPREYAGHPGHPPPAPYASPTTYNAPPPNGYPGRPAPPPIHPPGPMNDPRSPGSASVSNPSPYRQTPTSSLSAASGGYPFPPQTQGGPPPSPQQRLQQQQQYSPAQMGGYQHDPRDPRGSYASQGGAAPVGMPTPQHGSVSYSVSGQQVMPQTPPVGTPGGGNHMYLQQQHQQQQQQQQQQQLQQQQQQQQQQQHHQRSQSLQSASASTPTSAHGPHQPPYGTPSAYGPAGGSMGSPVAASHGPPHFDQQGHFQQQQSHPHQRQTSQPATPLAAPLSGTPRQSISTINHSNSNFAQPPSPYQQRTPSGAPLSAYPLHPQQQQQSPYHHASPPPPQPSTIQRAVSNSSHTAPYDTISESHRRSQSQTSRSERERSISISPKTRVPSLPSSAGEPRPSSKGGAFPGAPPEFSRPPSQPPLPPQQQQKLNHNLSQVPASAAVMEGIQYQQQPREATPGKRKLDDRDLRPDELDAAVNRRPPPPGVNGNHGTAPSRTSTSTSTSPLLPRRKPTRCALDNLPSWALSCRDQPLNASRNYTLRAKAHVTSSAPAAAGLVNGNGHRSESNVKSEHVSRHTSPEATRSVGGGTSVKMEDHNPPALPLAPEEGFTFRGQPFPLECISLVNKPIDFLVKAVGDFLYMHVLANPGLAEIQARGVQFEIEAKFGTIIDRDTDDRLDFPLLGECVLSSEARVGFRSSMSELQHRTMNDWLNKQVVATTDPRFRNQHVPIQYKHRREIDKFYELHSSMVARLPHAVQALMSPKHPLKARITVDQKTGDVLAKIVKARVGDLNIYLPDWPVDCRISVNLEWDWDGPPEEITSNQMPHREKLPDREKDRLSYKHGFFQVDLTQVKRQLAGRGPEKEHELEVELDAGVLLDHGRLLLDRDQENKYQDIVEMLVNNVRALARKCPPASGIPQ</sequence>
<dbReference type="InterPro" id="IPR037009">
    <property type="entry name" value="mRNA_triPase_Cet1_sf"/>
</dbReference>
<comment type="function">
    <text evidence="8">First step of mRNA capping. Converts the 5'-triphosphate end of a nascent mRNA chain into a diphosphate end.</text>
</comment>
<feature type="compositionally biased region" description="Polar residues" evidence="9">
    <location>
        <begin position="38"/>
        <end position="47"/>
    </location>
</feature>
<feature type="compositionally biased region" description="Low complexity" evidence="9">
    <location>
        <begin position="236"/>
        <end position="273"/>
    </location>
</feature>
<keyword evidence="8" id="KW-0506">mRNA capping</keyword>
<feature type="compositionally biased region" description="Pro residues" evidence="9">
    <location>
        <begin position="148"/>
        <end position="161"/>
    </location>
</feature>
<name>A0ABR2HP47_9PEZI</name>
<gene>
    <name evidence="11" type="ORF">PGQ11_013387</name>
</gene>
<dbReference type="CDD" id="cd07470">
    <property type="entry name" value="CYTH-like_mRNA_RTPase"/>
    <property type="match status" value="1"/>
</dbReference>
<reference evidence="11 12" key="1">
    <citation type="journal article" date="2024" name="IMA Fungus">
        <title>Apiospora arundinis, a panoply of carbohydrate-active enzymes and secondary metabolites.</title>
        <authorList>
            <person name="Sorensen T."/>
            <person name="Petersen C."/>
            <person name="Muurmann A.T."/>
            <person name="Christiansen J.V."/>
            <person name="Brundto M.L."/>
            <person name="Overgaard C.K."/>
            <person name="Boysen A.T."/>
            <person name="Wollenberg R.D."/>
            <person name="Larsen T.O."/>
            <person name="Sorensen J.L."/>
            <person name="Nielsen K.L."/>
            <person name="Sondergaard T.E."/>
        </authorList>
    </citation>
    <scope>NUCLEOTIDE SEQUENCE [LARGE SCALE GENOMIC DNA]</scope>
    <source>
        <strain evidence="11 12">AAU 773</strain>
    </source>
</reference>
<keyword evidence="12" id="KW-1185">Reference proteome</keyword>
<dbReference type="Pfam" id="PF02940">
    <property type="entry name" value="mRNA_triPase"/>
    <property type="match status" value="1"/>
</dbReference>
<feature type="compositionally biased region" description="Basic and acidic residues" evidence="9">
    <location>
        <begin position="522"/>
        <end position="533"/>
    </location>
</feature>
<dbReference type="EMBL" id="JAPCWZ010000009">
    <property type="protein sequence ID" value="KAK8850908.1"/>
    <property type="molecule type" value="Genomic_DNA"/>
</dbReference>
<keyword evidence="4 8" id="KW-0507">mRNA processing</keyword>
<dbReference type="InterPro" id="IPR004206">
    <property type="entry name" value="mRNA_triPase_Cet1"/>
</dbReference>
<protein>
    <recommendedName>
        <fullName evidence="8">mRNA-capping enzyme subunit beta</fullName>
        <ecNumber evidence="8">3.6.1.74</ecNumber>
    </recommendedName>
    <alternativeName>
        <fullName evidence="8">mRNA 5'-phosphatase</fullName>
    </alternativeName>
    <alternativeName>
        <fullName evidence="8">mRNA 5'-triphosphate monophosphatase</fullName>
    </alternativeName>
</protein>
<comment type="caution">
    <text evidence="11">The sequence shown here is derived from an EMBL/GenBank/DDBJ whole genome shotgun (WGS) entry which is preliminary data.</text>
</comment>
<feature type="region of interest" description="Disordered" evidence="9">
    <location>
        <begin position="1"/>
        <end position="504"/>
    </location>
</feature>
<evidence type="ECO:0000256" key="9">
    <source>
        <dbReference type="SAM" id="MobiDB-lite"/>
    </source>
</evidence>
<feature type="compositionally biased region" description="Low complexity" evidence="9">
    <location>
        <begin position="207"/>
        <end position="220"/>
    </location>
</feature>
<feature type="compositionally biased region" description="Low complexity" evidence="9">
    <location>
        <begin position="313"/>
        <end position="337"/>
    </location>
</feature>
<feature type="domain" description="mRNA triphosphatase Cet1-like" evidence="10">
    <location>
        <begin position="696"/>
        <end position="936"/>
    </location>
</feature>
<evidence type="ECO:0000313" key="12">
    <source>
        <dbReference type="Proteomes" id="UP001390339"/>
    </source>
</evidence>
<evidence type="ECO:0000256" key="3">
    <source>
        <dbReference type="ARBA" id="ARBA00006345"/>
    </source>
</evidence>
<evidence type="ECO:0000313" key="11">
    <source>
        <dbReference type="EMBL" id="KAK8850908.1"/>
    </source>
</evidence>
<keyword evidence="6 8" id="KW-0539">Nucleus</keyword>
<evidence type="ECO:0000256" key="2">
    <source>
        <dbReference type="ARBA" id="ARBA00004123"/>
    </source>
</evidence>
<comment type="cofactor">
    <cofactor evidence="1 8">
        <name>Mg(2+)</name>
        <dbReference type="ChEBI" id="CHEBI:18420"/>
    </cofactor>
</comment>
<feature type="region of interest" description="Disordered" evidence="9">
    <location>
        <begin position="539"/>
        <end position="578"/>
    </location>
</feature>
<evidence type="ECO:0000256" key="5">
    <source>
        <dbReference type="ARBA" id="ARBA00022801"/>
    </source>
</evidence>
<feature type="compositionally biased region" description="Low complexity" evidence="9">
    <location>
        <begin position="162"/>
        <end position="178"/>
    </location>
</feature>
<feature type="compositionally biased region" description="Polar residues" evidence="9">
    <location>
        <begin position="348"/>
        <end position="375"/>
    </location>
</feature>
<feature type="region of interest" description="Disordered" evidence="9">
    <location>
        <begin position="514"/>
        <end position="533"/>
    </location>
</feature>